<feature type="chain" id="PRO_5012958205" evidence="1">
    <location>
        <begin position="29"/>
        <end position="165"/>
    </location>
</feature>
<protein>
    <submittedName>
        <fullName evidence="2">Uncharacterized protein</fullName>
    </submittedName>
</protein>
<proteinExistence type="predicted"/>
<evidence type="ECO:0000313" key="2">
    <source>
        <dbReference type="EMBL" id="OQS33846.1"/>
    </source>
</evidence>
<accession>A0A1W0CGH3</accession>
<name>A0A1W0CGH3_9NEIS</name>
<sequence length="165" mass="17822">MALRRIGLLRKVLPLTILGISLANYAQATTLDDAVMAVALSHQTQESILNGQLSQVVYVGQAGDCSAVSIRSPEGHDQHFRVCKRQIIPRATVAPSWPDNPINKALLTAVVNNAVLYGQANQTDEDGYLIQAKVLGAMASACKHIEVIISFEADLVDYALKHVCD</sequence>
<evidence type="ECO:0000313" key="3">
    <source>
        <dbReference type="Proteomes" id="UP000192721"/>
    </source>
</evidence>
<reference evidence="2 3" key="1">
    <citation type="submission" date="2017-02" db="EMBL/GenBank/DDBJ databases">
        <title>Chromobacterium haemolyticum H5244.</title>
        <authorList>
            <person name="Gulvik C.A."/>
        </authorList>
    </citation>
    <scope>NUCLEOTIDE SEQUENCE [LARGE SCALE GENOMIC DNA]</scope>
    <source>
        <strain evidence="2 3">H5244</strain>
    </source>
</reference>
<feature type="signal peptide" evidence="1">
    <location>
        <begin position="1"/>
        <end position="28"/>
    </location>
</feature>
<dbReference type="EMBL" id="MUKV01000036">
    <property type="protein sequence ID" value="OQS33846.1"/>
    <property type="molecule type" value="Genomic_DNA"/>
</dbReference>
<organism evidence="2 3">
    <name type="scientific">Chromobacterium haemolyticum</name>
    <dbReference type="NCBI Taxonomy" id="394935"/>
    <lineage>
        <taxon>Bacteria</taxon>
        <taxon>Pseudomonadati</taxon>
        <taxon>Pseudomonadota</taxon>
        <taxon>Betaproteobacteria</taxon>
        <taxon>Neisseriales</taxon>
        <taxon>Chromobacteriaceae</taxon>
        <taxon>Chromobacterium</taxon>
    </lineage>
</organism>
<dbReference type="Proteomes" id="UP000192721">
    <property type="component" value="Unassembled WGS sequence"/>
</dbReference>
<gene>
    <name evidence="2" type="ORF">B0T45_19695</name>
</gene>
<evidence type="ECO:0000256" key="1">
    <source>
        <dbReference type="SAM" id="SignalP"/>
    </source>
</evidence>
<keyword evidence="1" id="KW-0732">Signal</keyword>
<dbReference type="AlphaFoldDB" id="A0A1W0CGH3"/>
<comment type="caution">
    <text evidence="2">The sequence shown here is derived from an EMBL/GenBank/DDBJ whole genome shotgun (WGS) entry which is preliminary data.</text>
</comment>